<evidence type="ECO:0000313" key="1">
    <source>
        <dbReference type="EMBL" id="KAK2552201.1"/>
    </source>
</evidence>
<name>A0AAD9Q0G4_ACRCE</name>
<organism evidence="1 2">
    <name type="scientific">Acropora cervicornis</name>
    <name type="common">Staghorn coral</name>
    <dbReference type="NCBI Taxonomy" id="6130"/>
    <lineage>
        <taxon>Eukaryota</taxon>
        <taxon>Metazoa</taxon>
        <taxon>Cnidaria</taxon>
        <taxon>Anthozoa</taxon>
        <taxon>Hexacorallia</taxon>
        <taxon>Scleractinia</taxon>
        <taxon>Astrocoeniina</taxon>
        <taxon>Acroporidae</taxon>
        <taxon>Acropora</taxon>
    </lineage>
</organism>
<evidence type="ECO:0000313" key="2">
    <source>
        <dbReference type="Proteomes" id="UP001249851"/>
    </source>
</evidence>
<protein>
    <submittedName>
        <fullName evidence="1">Uncharacterized protein</fullName>
    </submittedName>
</protein>
<gene>
    <name evidence="1" type="ORF">P5673_026718</name>
</gene>
<reference evidence="1" key="1">
    <citation type="journal article" date="2023" name="G3 (Bethesda)">
        <title>Whole genome assembly and annotation of the endangered Caribbean coral Acropora cervicornis.</title>
        <authorList>
            <person name="Selwyn J.D."/>
            <person name="Vollmer S.V."/>
        </authorList>
    </citation>
    <scope>NUCLEOTIDE SEQUENCE</scope>
    <source>
        <strain evidence="1">K2</strain>
    </source>
</reference>
<reference evidence="1" key="2">
    <citation type="journal article" date="2023" name="Science">
        <title>Genomic signatures of disease resistance in endangered staghorn corals.</title>
        <authorList>
            <person name="Vollmer S.V."/>
            <person name="Selwyn J.D."/>
            <person name="Despard B.A."/>
            <person name="Roesel C.L."/>
        </authorList>
    </citation>
    <scope>NUCLEOTIDE SEQUENCE</scope>
    <source>
        <strain evidence="1">K2</strain>
    </source>
</reference>
<keyword evidence="2" id="KW-1185">Reference proteome</keyword>
<sequence>MKTKVELPPPGAFQSVDKYCTKRWKHVQHLANQFWVSLEEGVPFQSSETSEMYNCLIKGDEELPRDCWQLARMAMAYKNTKMVMYAQPKSQLQIAT</sequence>
<accession>A0AAD9Q0G4</accession>
<proteinExistence type="predicted"/>
<dbReference type="AlphaFoldDB" id="A0AAD9Q0G4"/>
<dbReference type="EMBL" id="JARQWQ010000089">
    <property type="protein sequence ID" value="KAK2552201.1"/>
    <property type="molecule type" value="Genomic_DNA"/>
</dbReference>
<comment type="caution">
    <text evidence="1">The sequence shown here is derived from an EMBL/GenBank/DDBJ whole genome shotgun (WGS) entry which is preliminary data.</text>
</comment>
<dbReference type="Proteomes" id="UP001249851">
    <property type="component" value="Unassembled WGS sequence"/>
</dbReference>